<organism evidence="2">
    <name type="scientific">Anthurium amnicola</name>
    <dbReference type="NCBI Taxonomy" id="1678845"/>
    <lineage>
        <taxon>Eukaryota</taxon>
        <taxon>Viridiplantae</taxon>
        <taxon>Streptophyta</taxon>
        <taxon>Embryophyta</taxon>
        <taxon>Tracheophyta</taxon>
        <taxon>Spermatophyta</taxon>
        <taxon>Magnoliopsida</taxon>
        <taxon>Liliopsida</taxon>
        <taxon>Araceae</taxon>
        <taxon>Pothoideae</taxon>
        <taxon>Potheae</taxon>
        <taxon>Anthurium</taxon>
    </lineage>
</organism>
<dbReference type="AlphaFoldDB" id="A0A1D1ZH46"/>
<proteinExistence type="predicted"/>
<feature type="compositionally biased region" description="Basic and acidic residues" evidence="1">
    <location>
        <begin position="149"/>
        <end position="197"/>
    </location>
</feature>
<protein>
    <submittedName>
        <fullName evidence="2">Uncharacterized protein</fullName>
    </submittedName>
</protein>
<dbReference type="EMBL" id="GDJX01001616">
    <property type="protein sequence ID" value="JAT66320.1"/>
    <property type="molecule type" value="Transcribed_RNA"/>
</dbReference>
<sequence length="309" mass="34953">HKQLSRTPQLFSLPTLLPRKVGEEHDGPSLSPSPPPLLLLLCCSVLYPNVVHFLFPHLTLLRCSARPRASCPRSCEEHQRVDGTAVAAAAARLPVVRHRQPHRRLLAVRPELGEEPAAAGRLRHRVRQERHGRQGRQDLRGDRRRRRRPGDPEAGHTALRRDPGRAPVDHIREGHGDPAEGGAHHEFLQDVGREGGQRAHRRGPLHHGAVRDERHHPRAAHPRLQARGERLREGLAGALRVEDAVGRGRRLHLRRQPRLGRPQHAVQLPGRARRRHPRSHRHHHLQQLPQPPRQGDAAGAQRRVRPRPG</sequence>
<feature type="compositionally biased region" description="Low complexity" evidence="1">
    <location>
        <begin position="259"/>
        <end position="270"/>
    </location>
</feature>
<gene>
    <name evidence="2" type="ORF">g.94565</name>
</gene>
<evidence type="ECO:0000256" key="1">
    <source>
        <dbReference type="SAM" id="MobiDB-lite"/>
    </source>
</evidence>
<feature type="compositionally biased region" description="Basic residues" evidence="1">
    <location>
        <begin position="249"/>
        <end position="258"/>
    </location>
</feature>
<feature type="region of interest" description="Disordered" evidence="1">
    <location>
        <begin position="249"/>
        <end position="309"/>
    </location>
</feature>
<reference evidence="2" key="1">
    <citation type="submission" date="2015-07" db="EMBL/GenBank/DDBJ databases">
        <title>Transcriptome Assembly of Anthurium amnicola.</title>
        <authorList>
            <person name="Suzuki J."/>
        </authorList>
    </citation>
    <scope>NUCLEOTIDE SEQUENCE</scope>
</reference>
<feature type="region of interest" description="Disordered" evidence="1">
    <location>
        <begin position="108"/>
        <end position="221"/>
    </location>
</feature>
<evidence type="ECO:0000313" key="2">
    <source>
        <dbReference type="EMBL" id="JAT66320.1"/>
    </source>
</evidence>
<feature type="compositionally biased region" description="Basic residues" evidence="1">
    <location>
        <begin position="271"/>
        <end position="285"/>
    </location>
</feature>
<feature type="compositionally biased region" description="Basic and acidic residues" evidence="1">
    <location>
        <begin position="129"/>
        <end position="141"/>
    </location>
</feature>
<feature type="non-terminal residue" evidence="2">
    <location>
        <position position="1"/>
    </location>
</feature>
<name>A0A1D1ZH46_9ARAE</name>
<feature type="non-terminal residue" evidence="2">
    <location>
        <position position="309"/>
    </location>
</feature>
<accession>A0A1D1ZH46</accession>